<organism evidence="9">
    <name type="scientific">Salvia splendens</name>
    <name type="common">Scarlet sage</name>
    <dbReference type="NCBI Taxonomy" id="180675"/>
    <lineage>
        <taxon>Eukaryota</taxon>
        <taxon>Viridiplantae</taxon>
        <taxon>Streptophyta</taxon>
        <taxon>Embryophyta</taxon>
        <taxon>Tracheophyta</taxon>
        <taxon>Spermatophyta</taxon>
        <taxon>Magnoliopsida</taxon>
        <taxon>eudicotyledons</taxon>
        <taxon>Gunneridae</taxon>
        <taxon>Pentapetalae</taxon>
        <taxon>asterids</taxon>
        <taxon>lamiids</taxon>
        <taxon>Lamiales</taxon>
        <taxon>Lamiaceae</taxon>
        <taxon>Nepetoideae</taxon>
        <taxon>Mentheae</taxon>
        <taxon>Salviinae</taxon>
        <taxon>Salvia</taxon>
        <taxon>Salvia subgen. Calosphace</taxon>
        <taxon>core Calosphace</taxon>
    </lineage>
</organism>
<dbReference type="PANTHER" id="PTHR31752">
    <property type="entry name" value="AUXIN EFFLUX CARRIER COMPONENT 1B-RELATED"/>
    <property type="match status" value="1"/>
</dbReference>
<reference evidence="9" key="2">
    <citation type="submission" date="2020-08" db="EMBL/GenBank/DDBJ databases">
        <title>Plant Genome Project.</title>
        <authorList>
            <person name="Zhang R.-G."/>
        </authorList>
    </citation>
    <scope>NUCLEOTIDE SEQUENCE</scope>
    <source>
        <strain evidence="9">Huo1</strain>
        <tissue evidence="9">Leaf</tissue>
    </source>
</reference>
<proteinExistence type="inferred from homology"/>
<feature type="transmembrane region" description="Helical" evidence="8">
    <location>
        <begin position="324"/>
        <end position="348"/>
    </location>
</feature>
<reference evidence="9" key="1">
    <citation type="submission" date="2018-01" db="EMBL/GenBank/DDBJ databases">
        <authorList>
            <person name="Mao J.F."/>
        </authorList>
    </citation>
    <scope>NUCLEOTIDE SEQUENCE</scope>
    <source>
        <strain evidence="9">Huo1</strain>
        <tissue evidence="9">Leaf</tissue>
    </source>
</reference>
<evidence type="ECO:0000313" key="10">
    <source>
        <dbReference type="Proteomes" id="UP000298416"/>
    </source>
</evidence>
<keyword evidence="6 8" id="KW-0472">Membrane</keyword>
<dbReference type="InterPro" id="IPR051107">
    <property type="entry name" value="Auxin_Efflux_Carrier"/>
</dbReference>
<evidence type="ECO:0000256" key="6">
    <source>
        <dbReference type="ARBA" id="ARBA00023136"/>
    </source>
</evidence>
<evidence type="ECO:0000256" key="1">
    <source>
        <dbReference type="ARBA" id="ARBA00004141"/>
    </source>
</evidence>
<evidence type="ECO:0000256" key="2">
    <source>
        <dbReference type="ARBA" id="ARBA00009177"/>
    </source>
</evidence>
<feature type="transmembrane region" description="Helical" evidence="8">
    <location>
        <begin position="128"/>
        <end position="148"/>
    </location>
</feature>
<name>A0A8X8Z265_SALSN</name>
<dbReference type="GO" id="GO:0010329">
    <property type="term" value="F:auxin efflux transmembrane transporter activity"/>
    <property type="evidence" value="ECO:0007669"/>
    <property type="project" value="TreeGrafter"/>
</dbReference>
<dbReference type="AlphaFoldDB" id="A0A8X8Z265"/>
<dbReference type="GO" id="GO:0005783">
    <property type="term" value="C:endoplasmic reticulum"/>
    <property type="evidence" value="ECO:0007669"/>
    <property type="project" value="TreeGrafter"/>
</dbReference>
<keyword evidence="5 8" id="KW-1133">Transmembrane helix</keyword>
<dbReference type="GO" id="GO:0009926">
    <property type="term" value="P:auxin polar transport"/>
    <property type="evidence" value="ECO:0007669"/>
    <property type="project" value="TreeGrafter"/>
</dbReference>
<feature type="transmembrane region" description="Helical" evidence="8">
    <location>
        <begin position="297"/>
        <end position="317"/>
    </location>
</feature>
<keyword evidence="7" id="KW-0927">Auxin signaling pathway</keyword>
<evidence type="ECO:0000256" key="7">
    <source>
        <dbReference type="ARBA" id="ARBA00023294"/>
    </source>
</evidence>
<evidence type="ECO:0000313" key="9">
    <source>
        <dbReference type="EMBL" id="KAG6389156.1"/>
    </source>
</evidence>
<gene>
    <name evidence="9" type="ORF">SASPL_150615</name>
</gene>
<protein>
    <recommendedName>
        <fullName evidence="11">Auxin efflux carrier component</fullName>
    </recommendedName>
</protein>
<dbReference type="EMBL" id="PNBA02000020">
    <property type="protein sequence ID" value="KAG6389156.1"/>
    <property type="molecule type" value="Genomic_DNA"/>
</dbReference>
<keyword evidence="3" id="KW-0813">Transport</keyword>
<dbReference type="GO" id="GO:0005886">
    <property type="term" value="C:plasma membrane"/>
    <property type="evidence" value="ECO:0007669"/>
    <property type="project" value="TreeGrafter"/>
</dbReference>
<evidence type="ECO:0000256" key="5">
    <source>
        <dbReference type="ARBA" id="ARBA00022989"/>
    </source>
</evidence>
<keyword evidence="4 8" id="KW-0812">Transmembrane</keyword>
<comment type="similarity">
    <text evidence="2">Belongs to the auxin efflux carrier (TC 2.A.69.1) family.</text>
</comment>
<accession>A0A8X8Z265</accession>
<dbReference type="Pfam" id="PF03547">
    <property type="entry name" value="Mem_trans"/>
    <property type="match status" value="1"/>
</dbReference>
<dbReference type="GO" id="GO:0009734">
    <property type="term" value="P:auxin-activated signaling pathway"/>
    <property type="evidence" value="ECO:0007669"/>
    <property type="project" value="UniProtKB-KW"/>
</dbReference>
<evidence type="ECO:0000256" key="4">
    <source>
        <dbReference type="ARBA" id="ARBA00022692"/>
    </source>
</evidence>
<comment type="caution">
    <text evidence="9">The sequence shown here is derived from an EMBL/GenBank/DDBJ whole genome shotgun (WGS) entry which is preliminary data.</text>
</comment>
<feature type="transmembrane region" description="Helical" evidence="8">
    <location>
        <begin position="208"/>
        <end position="226"/>
    </location>
</feature>
<dbReference type="InterPro" id="IPR004776">
    <property type="entry name" value="Mem_transp_PIN-like"/>
</dbReference>
<dbReference type="PANTHER" id="PTHR31752:SF2">
    <property type="entry name" value="AUXIN EFFLUX CARRIER COMPONENT 5"/>
    <property type="match status" value="1"/>
</dbReference>
<comment type="subcellular location">
    <subcellularLocation>
        <location evidence="1">Membrane</location>
        <topology evidence="1">Multi-pass membrane protein</topology>
    </subcellularLocation>
</comment>
<feature type="transmembrane region" description="Helical" evidence="8">
    <location>
        <begin position="76"/>
        <end position="98"/>
    </location>
</feature>
<evidence type="ECO:0008006" key="11">
    <source>
        <dbReference type="Google" id="ProtNLM"/>
    </source>
</evidence>
<evidence type="ECO:0000256" key="3">
    <source>
        <dbReference type="ARBA" id="ARBA00022448"/>
    </source>
</evidence>
<keyword evidence="10" id="KW-1185">Reference proteome</keyword>
<evidence type="ECO:0000256" key="8">
    <source>
        <dbReference type="SAM" id="Phobius"/>
    </source>
</evidence>
<sequence>MLRVSGSLIATCSSSRITTLFSNRIVTQLRPCRDRKRMQIGWGDVYKVVEAMAPLYVALLLGYGSRRMFKAEECDAINLVGAALVLWCKAGFGFAWAITSFSLSSFNNTLVVGVPLLKAMYGDAGEHLVIQSSVIQSILWFPILLSLLEFRSAKLLSSSNIHNHINIRTDASVVAGDHSCTTTSASSSFSFCSTVKIVGMKLQKNPNCYACVLGLVWALLANRWHIVMPPIVEGSIQIMAKAGSGVAMFTMGLFMALQEKIIACGVGLSMYGMCLRFVCGPLITGVSALALGLRSDILAIVIIQAALPQSITCFMFAQEYSLHANILSTAVIFGTIASLPLLIAYYVILDILVH</sequence>
<dbReference type="Proteomes" id="UP000298416">
    <property type="component" value="Unassembled WGS sequence"/>
</dbReference>